<dbReference type="RefSeq" id="WP_013623777.1">
    <property type="nucleotide sequence ID" value="NC_015172.1"/>
</dbReference>
<dbReference type="EMBL" id="CP002547">
    <property type="protein sequence ID" value="ADY54906.1"/>
    <property type="molecule type" value="Genomic_DNA"/>
</dbReference>
<name>F0SWQ5_SYNGF</name>
<protein>
    <recommendedName>
        <fullName evidence="6">Mu-like prophage protein gp36</fullName>
    </recommendedName>
</protein>
<dbReference type="KEGG" id="sgy:Sgly_3138"/>
<reference evidence="2 5" key="1">
    <citation type="journal article" date="2011" name="Stand. Genomic Sci.">
        <title>Complete genome sequence of Syntrophobotulus glycolicus type strain (FlGlyR).</title>
        <authorList>
            <person name="Han C."/>
            <person name="Mwirichia R."/>
            <person name="Chertkov O."/>
            <person name="Held B."/>
            <person name="Lapidus A."/>
            <person name="Nolan M."/>
            <person name="Lucas S."/>
            <person name="Hammon N."/>
            <person name="Deshpande S."/>
            <person name="Cheng J.F."/>
            <person name="Tapia R."/>
            <person name="Goodwin L."/>
            <person name="Pitluck S."/>
            <person name="Huntemann M."/>
            <person name="Liolios K."/>
            <person name="Ivanova N."/>
            <person name="Pagani I."/>
            <person name="Mavromatis K."/>
            <person name="Ovchinikova G."/>
            <person name="Pati A."/>
            <person name="Chen A."/>
            <person name="Palaniappan K."/>
            <person name="Land M."/>
            <person name="Hauser L."/>
            <person name="Brambilla E.M."/>
            <person name="Rohde M."/>
            <person name="Spring S."/>
            <person name="Sikorski J."/>
            <person name="Goker M."/>
            <person name="Woyke T."/>
            <person name="Bristow J."/>
            <person name="Eisen J.A."/>
            <person name="Markowitz V."/>
            <person name="Hugenholtz P."/>
            <person name="Kyrpides N.C."/>
            <person name="Klenk H.P."/>
            <person name="Detter J.C."/>
        </authorList>
    </citation>
    <scope>NUCLEOTIDE SEQUENCE [LARGE SCALE GENOMIC DNA]</scope>
    <source>
        <strain evidence="2">DSM 8271</strain>
        <strain evidence="5">DSM 8271 / FlGlyR</strain>
    </source>
</reference>
<evidence type="ECO:0000313" key="3">
    <source>
        <dbReference type="EMBL" id="ADY57232.1"/>
    </source>
</evidence>
<dbReference type="KEGG" id="sgy:Sgly_0541"/>
<keyword evidence="5" id="KW-1185">Reference proteome</keyword>
<dbReference type="KEGG" id="sgy:Sgly_2616"/>
<sequence length="149" mass="16516">MAYCETAEVRSMIKDDALNTIIGSDYIEDEAEREAKIIPIIEGAIADAGAEIDGYLAKRYPLPLSPVPQVINKFAKDIAVYNLYSRIGIDESDREKNYLNRYKAAIRFFELLAEGKVEIGAVDTTTAARTGFSVASSPRLFSRDKLKGM</sequence>
<dbReference type="InterPro" id="IPR009752">
    <property type="entry name" value="Phage_Mu_GpJ"/>
</dbReference>
<dbReference type="eggNOG" id="COG4387">
    <property type="taxonomic scope" value="Bacteria"/>
</dbReference>
<dbReference type="KEGG" id="sgy:Sgly_2963"/>
<evidence type="ECO:0000313" key="2">
    <source>
        <dbReference type="EMBL" id="ADY56895.1"/>
    </source>
</evidence>
<reference evidence="5" key="2">
    <citation type="submission" date="2011-02" db="EMBL/GenBank/DDBJ databases">
        <title>The complete genome of Syntrophobotulus glycolicus DSM 8271.</title>
        <authorList>
            <person name="Lucas S."/>
            <person name="Copeland A."/>
            <person name="Lapidus A."/>
            <person name="Bruce D."/>
            <person name="Goodwin L."/>
            <person name="Pitluck S."/>
            <person name="Kyrpides N."/>
            <person name="Mavromatis K."/>
            <person name="Pagani I."/>
            <person name="Ivanova N."/>
            <person name="Mikhailova N."/>
            <person name="Chertkov O."/>
            <person name="Held B."/>
            <person name="Detter J.C."/>
            <person name="Tapia R."/>
            <person name="Han C."/>
            <person name="Land M."/>
            <person name="Hauser L."/>
            <person name="Markowitz V."/>
            <person name="Cheng J.-F."/>
            <person name="Hugenholtz P."/>
            <person name="Woyke T."/>
            <person name="Wu D."/>
            <person name="Spring S."/>
            <person name="Schroeder M."/>
            <person name="Brambilla E."/>
            <person name="Klenk H.-P."/>
            <person name="Eisen J.A."/>
        </authorList>
    </citation>
    <scope>NUCLEOTIDE SEQUENCE [LARGE SCALE GENOMIC DNA]</scope>
    <source>
        <strain evidence="5">DSM 8271 / FlGlyR</strain>
    </source>
</reference>
<proteinExistence type="predicted"/>
<evidence type="ECO:0000313" key="4">
    <source>
        <dbReference type="EMBL" id="ADY57404.1"/>
    </source>
</evidence>
<organism evidence="2 5">
    <name type="scientific">Syntrophobotulus glycolicus (strain DSM 8271 / FlGlyR)</name>
    <dbReference type="NCBI Taxonomy" id="645991"/>
    <lineage>
        <taxon>Bacteria</taxon>
        <taxon>Bacillati</taxon>
        <taxon>Bacillota</taxon>
        <taxon>Clostridia</taxon>
        <taxon>Eubacteriales</taxon>
        <taxon>Desulfitobacteriaceae</taxon>
        <taxon>Syntrophobotulus</taxon>
    </lineage>
</organism>
<dbReference type="AlphaFoldDB" id="F0SWQ5"/>
<evidence type="ECO:0000313" key="5">
    <source>
        <dbReference type="Proteomes" id="UP000007488"/>
    </source>
</evidence>
<dbReference type="EMBL" id="CP002547">
    <property type="protein sequence ID" value="ADY57232.1"/>
    <property type="molecule type" value="Genomic_DNA"/>
</dbReference>
<evidence type="ECO:0008006" key="6">
    <source>
        <dbReference type="Google" id="ProtNLM"/>
    </source>
</evidence>
<dbReference type="EMBL" id="CP002547">
    <property type="protein sequence ID" value="ADY56895.1"/>
    <property type="molecule type" value="Genomic_DNA"/>
</dbReference>
<dbReference type="STRING" id="645991.Sgly_0541"/>
<evidence type="ECO:0000313" key="1">
    <source>
        <dbReference type="EMBL" id="ADY54906.1"/>
    </source>
</evidence>
<dbReference type="HOGENOM" id="CLU_112375_1_1_9"/>
<gene>
    <name evidence="1" type="ordered locus">Sgly_0541</name>
    <name evidence="2" type="ordered locus">Sgly_2616</name>
    <name evidence="3" type="ordered locus">Sgly_2963</name>
    <name evidence="4" type="ordered locus">Sgly_3138</name>
</gene>
<dbReference type="Pfam" id="PF07030">
    <property type="entry name" value="Phage_Mu_Gp36"/>
    <property type="match status" value="1"/>
</dbReference>
<accession>F0SWQ5</accession>
<dbReference type="EMBL" id="CP002547">
    <property type="protein sequence ID" value="ADY57404.1"/>
    <property type="molecule type" value="Genomic_DNA"/>
</dbReference>
<dbReference type="Proteomes" id="UP000007488">
    <property type="component" value="Chromosome"/>
</dbReference>